<feature type="region of interest" description="Disordered" evidence="2">
    <location>
        <begin position="813"/>
        <end position="832"/>
    </location>
</feature>
<feature type="compositionally biased region" description="Low complexity" evidence="2">
    <location>
        <begin position="412"/>
        <end position="428"/>
    </location>
</feature>
<protein>
    <recommendedName>
        <fullName evidence="3">Fibronectin type-III domain-containing protein</fullName>
    </recommendedName>
</protein>
<dbReference type="InterPro" id="IPR056565">
    <property type="entry name" value="Fn3_ATF7IP"/>
</dbReference>
<feature type="compositionally biased region" description="Polar residues" evidence="2">
    <location>
        <begin position="1307"/>
        <end position="1348"/>
    </location>
</feature>
<feature type="compositionally biased region" description="Basic and acidic residues" evidence="2">
    <location>
        <begin position="697"/>
        <end position="707"/>
    </location>
</feature>
<dbReference type="EnsemblMetazoa" id="XM_030984805">
    <property type="protein sequence ID" value="XP_030840665"/>
    <property type="gene ID" value="LOC577080"/>
</dbReference>
<feature type="compositionally biased region" description="Polar residues" evidence="2">
    <location>
        <begin position="1499"/>
        <end position="1525"/>
    </location>
</feature>
<evidence type="ECO:0000259" key="3">
    <source>
        <dbReference type="PROSITE" id="PS50853"/>
    </source>
</evidence>
<feature type="compositionally biased region" description="Polar residues" evidence="2">
    <location>
        <begin position="1533"/>
        <end position="1546"/>
    </location>
</feature>
<dbReference type="PROSITE" id="PS50853">
    <property type="entry name" value="FN3"/>
    <property type="match status" value="1"/>
</dbReference>
<feature type="compositionally biased region" description="Basic and acidic residues" evidence="2">
    <location>
        <begin position="848"/>
        <end position="859"/>
    </location>
</feature>
<dbReference type="OMA" id="IRNYHEQ"/>
<dbReference type="KEGG" id="spu:577080"/>
<keyword evidence="5" id="KW-1185">Reference proteome</keyword>
<feature type="region of interest" description="Disordered" evidence="2">
    <location>
        <begin position="662"/>
        <end position="710"/>
    </location>
</feature>
<reference evidence="4" key="2">
    <citation type="submission" date="2021-01" db="UniProtKB">
        <authorList>
            <consortium name="EnsemblMetazoa"/>
        </authorList>
    </citation>
    <scope>IDENTIFICATION</scope>
</reference>
<feature type="compositionally biased region" description="Basic and acidic residues" evidence="2">
    <location>
        <begin position="221"/>
        <end position="230"/>
    </location>
</feature>
<feature type="compositionally biased region" description="Polar residues" evidence="2">
    <location>
        <begin position="83"/>
        <end position="92"/>
    </location>
</feature>
<feature type="region of interest" description="Disordered" evidence="2">
    <location>
        <begin position="1086"/>
        <end position="1570"/>
    </location>
</feature>
<feature type="compositionally biased region" description="Polar residues" evidence="2">
    <location>
        <begin position="1357"/>
        <end position="1419"/>
    </location>
</feature>
<evidence type="ECO:0000256" key="1">
    <source>
        <dbReference type="SAM" id="Coils"/>
    </source>
</evidence>
<feature type="compositionally biased region" description="Low complexity" evidence="2">
    <location>
        <begin position="1132"/>
        <end position="1154"/>
    </location>
</feature>
<reference evidence="5" key="1">
    <citation type="submission" date="2015-02" db="EMBL/GenBank/DDBJ databases">
        <title>Genome sequencing for Strongylocentrotus purpuratus.</title>
        <authorList>
            <person name="Murali S."/>
            <person name="Liu Y."/>
            <person name="Vee V."/>
            <person name="English A."/>
            <person name="Wang M."/>
            <person name="Skinner E."/>
            <person name="Han Y."/>
            <person name="Muzny D.M."/>
            <person name="Worley K.C."/>
            <person name="Gibbs R.A."/>
        </authorList>
    </citation>
    <scope>NUCLEOTIDE SEQUENCE</scope>
</reference>
<feature type="compositionally biased region" description="Low complexity" evidence="2">
    <location>
        <begin position="322"/>
        <end position="333"/>
    </location>
</feature>
<feature type="compositionally biased region" description="Basic and acidic residues" evidence="2">
    <location>
        <begin position="386"/>
        <end position="407"/>
    </location>
</feature>
<feature type="compositionally biased region" description="Acidic residues" evidence="2">
    <location>
        <begin position="1421"/>
        <end position="1433"/>
    </location>
</feature>
<accession>A0A7M7NRZ2</accession>
<feature type="region of interest" description="Disordered" evidence="2">
    <location>
        <begin position="82"/>
        <end position="645"/>
    </location>
</feature>
<feature type="compositionally biased region" description="Polar residues" evidence="2">
    <location>
        <begin position="459"/>
        <end position="477"/>
    </location>
</feature>
<feature type="compositionally biased region" description="Polar residues" evidence="2">
    <location>
        <begin position="344"/>
        <end position="354"/>
    </location>
</feature>
<name>A0A7M7NRZ2_STRPU</name>
<feature type="compositionally biased region" description="Basic and acidic residues" evidence="2">
    <location>
        <begin position="581"/>
        <end position="590"/>
    </location>
</feature>
<dbReference type="InterPro" id="IPR026085">
    <property type="entry name" value="ATF7-int"/>
</dbReference>
<organism evidence="4 5">
    <name type="scientific">Strongylocentrotus purpuratus</name>
    <name type="common">Purple sea urchin</name>
    <dbReference type="NCBI Taxonomy" id="7668"/>
    <lineage>
        <taxon>Eukaryota</taxon>
        <taxon>Metazoa</taxon>
        <taxon>Echinodermata</taxon>
        <taxon>Eleutherozoa</taxon>
        <taxon>Echinozoa</taxon>
        <taxon>Echinoidea</taxon>
        <taxon>Euechinoidea</taxon>
        <taxon>Echinacea</taxon>
        <taxon>Camarodonta</taxon>
        <taxon>Echinidea</taxon>
        <taxon>Strongylocentrotidae</taxon>
        <taxon>Strongylocentrotus</taxon>
    </lineage>
</organism>
<feature type="compositionally biased region" description="Low complexity" evidence="2">
    <location>
        <begin position="665"/>
        <end position="685"/>
    </location>
</feature>
<feature type="coiled-coil region" evidence="1">
    <location>
        <begin position="1959"/>
        <end position="2003"/>
    </location>
</feature>
<dbReference type="PANTHER" id="PTHR23210:SF26">
    <property type="entry name" value="ACTIVATING TRANSCRIPTION FACTOR 7-INTERACTING PROTEIN 1"/>
    <property type="match status" value="1"/>
</dbReference>
<feature type="compositionally biased region" description="Basic and acidic residues" evidence="2">
    <location>
        <begin position="482"/>
        <end position="494"/>
    </location>
</feature>
<feature type="compositionally biased region" description="Basic and acidic residues" evidence="2">
    <location>
        <begin position="192"/>
        <end position="214"/>
    </location>
</feature>
<evidence type="ECO:0000313" key="4">
    <source>
        <dbReference type="EnsemblMetazoa" id="XP_030840665"/>
    </source>
</evidence>
<dbReference type="GO" id="GO:0005634">
    <property type="term" value="C:nucleus"/>
    <property type="evidence" value="ECO:0000318"/>
    <property type="project" value="GO_Central"/>
</dbReference>
<feature type="compositionally biased region" description="Polar residues" evidence="2">
    <location>
        <begin position="112"/>
        <end position="122"/>
    </location>
</feature>
<dbReference type="GO" id="GO:0005667">
    <property type="term" value="C:transcription regulator complex"/>
    <property type="evidence" value="ECO:0000318"/>
    <property type="project" value="GO_Central"/>
</dbReference>
<feature type="compositionally biased region" description="Low complexity" evidence="2">
    <location>
        <begin position="1467"/>
        <end position="1494"/>
    </location>
</feature>
<keyword evidence="1" id="KW-0175">Coiled coil</keyword>
<feature type="compositionally biased region" description="Polar residues" evidence="2">
    <location>
        <begin position="287"/>
        <end position="299"/>
    </location>
</feature>
<dbReference type="InterPro" id="IPR003961">
    <property type="entry name" value="FN3_dom"/>
</dbReference>
<feature type="compositionally biased region" description="Low complexity" evidence="2">
    <location>
        <begin position="995"/>
        <end position="1007"/>
    </location>
</feature>
<feature type="compositionally biased region" description="Basic and acidic residues" evidence="2">
    <location>
        <begin position="142"/>
        <end position="152"/>
    </location>
</feature>
<feature type="compositionally biased region" description="Basic and acidic residues" evidence="2">
    <location>
        <begin position="625"/>
        <end position="645"/>
    </location>
</feature>
<dbReference type="GeneID" id="577080"/>
<feature type="domain" description="Fibronectin type-III" evidence="3">
    <location>
        <begin position="2032"/>
        <end position="2138"/>
    </location>
</feature>
<feature type="compositionally biased region" description="Polar residues" evidence="2">
    <location>
        <begin position="1155"/>
        <end position="1170"/>
    </location>
</feature>
<feature type="compositionally biased region" description="Low complexity" evidence="2">
    <location>
        <begin position="437"/>
        <end position="447"/>
    </location>
</feature>
<feature type="compositionally biased region" description="Low complexity" evidence="2">
    <location>
        <begin position="1294"/>
        <end position="1305"/>
    </location>
</feature>
<dbReference type="InParanoid" id="A0A7M7NRZ2"/>
<dbReference type="GO" id="GO:0003712">
    <property type="term" value="F:transcription coregulator activity"/>
    <property type="evidence" value="ECO:0000318"/>
    <property type="project" value="GO_Central"/>
</dbReference>
<feature type="compositionally biased region" description="Polar residues" evidence="2">
    <location>
        <begin position="237"/>
        <end position="251"/>
    </location>
</feature>
<feature type="compositionally biased region" description="Basic and acidic residues" evidence="2">
    <location>
        <begin position="271"/>
        <end position="285"/>
    </location>
</feature>
<feature type="compositionally biased region" description="Polar residues" evidence="2">
    <location>
        <begin position="561"/>
        <end position="580"/>
    </location>
</feature>
<evidence type="ECO:0000256" key="2">
    <source>
        <dbReference type="SAM" id="MobiDB-lite"/>
    </source>
</evidence>
<feature type="compositionally biased region" description="Polar residues" evidence="2">
    <location>
        <begin position="1194"/>
        <end position="1210"/>
    </location>
</feature>
<feature type="compositionally biased region" description="Polar residues" evidence="2">
    <location>
        <begin position="953"/>
        <end position="970"/>
    </location>
</feature>
<feature type="compositionally biased region" description="Basic and acidic residues" evidence="2">
    <location>
        <begin position="164"/>
        <end position="181"/>
    </location>
</feature>
<dbReference type="OrthoDB" id="2434995at2759"/>
<evidence type="ECO:0000313" key="5">
    <source>
        <dbReference type="Proteomes" id="UP000007110"/>
    </source>
</evidence>
<feature type="compositionally biased region" description="Acidic residues" evidence="2">
    <location>
        <begin position="887"/>
        <end position="901"/>
    </location>
</feature>
<feature type="compositionally biased region" description="Basic and acidic residues" evidence="2">
    <location>
        <begin position="363"/>
        <end position="373"/>
    </location>
</feature>
<proteinExistence type="predicted"/>
<feature type="compositionally biased region" description="Polar residues" evidence="2">
    <location>
        <begin position="1250"/>
        <end position="1290"/>
    </location>
</feature>
<feature type="compositionally biased region" description="Low complexity" evidence="2">
    <location>
        <begin position="1211"/>
        <end position="1221"/>
    </location>
</feature>
<feature type="region of interest" description="Disordered" evidence="2">
    <location>
        <begin position="842"/>
        <end position="1014"/>
    </location>
</feature>
<dbReference type="Proteomes" id="UP000007110">
    <property type="component" value="Unassembled WGS sequence"/>
</dbReference>
<feature type="compositionally biased region" description="Polar residues" evidence="2">
    <location>
        <begin position="592"/>
        <end position="624"/>
    </location>
</feature>
<feature type="compositionally biased region" description="Basic and acidic residues" evidence="2">
    <location>
        <begin position="97"/>
        <end position="106"/>
    </location>
</feature>
<feature type="coiled-coil region" evidence="1">
    <location>
        <begin position="1899"/>
        <end position="1926"/>
    </location>
</feature>
<dbReference type="GO" id="GO:0006355">
    <property type="term" value="P:regulation of DNA-templated transcription"/>
    <property type="evidence" value="ECO:0000318"/>
    <property type="project" value="GO_Central"/>
</dbReference>
<feature type="compositionally biased region" description="Polar residues" evidence="2">
    <location>
        <begin position="542"/>
        <end position="554"/>
    </location>
</feature>
<feature type="compositionally biased region" description="Low complexity" evidence="2">
    <location>
        <begin position="1552"/>
        <end position="1564"/>
    </location>
</feature>
<feature type="compositionally biased region" description="Polar residues" evidence="2">
    <location>
        <begin position="918"/>
        <end position="929"/>
    </location>
</feature>
<feature type="compositionally biased region" description="Polar residues" evidence="2">
    <location>
        <begin position="1448"/>
        <end position="1462"/>
    </location>
</feature>
<dbReference type="Pfam" id="PF16794">
    <property type="entry name" value="fn3_4"/>
    <property type="match status" value="1"/>
</dbReference>
<dbReference type="RefSeq" id="XP_030840665.1">
    <property type="nucleotide sequence ID" value="XM_030984805.1"/>
</dbReference>
<feature type="compositionally biased region" description="Basic residues" evidence="2">
    <location>
        <begin position="1100"/>
        <end position="1111"/>
    </location>
</feature>
<sequence>MPRNTDSGSSNTGIVTRSSASLIEGDVGNHLQLTVPCKVTLDKLRQSSKKLVLKHGSGYYTLTRGESLRYRIEGIKVLRTKNRSMPTATQKGGSKMNRPDPRDKGYRHIPQSRESGFSNNSYGDYHKQGQFDGRYPGPYRSRGQDNRFEQRRHWSPRGNYGNRGSRDPYGRDYNNSREHFGRRASSYPDEAMGERRIASSEGRFERFPPGDRESSLGSQDRPGRYPDQHAEKRRHLSGSSLDEQSSKSLASTYRRAGIGEQSNHAVSLNACEKEDSNQSNKEPKENVLNNDRTTLTLTSSKDKAGSPADSQGLSNSHESKATQKTPTATAKPNTNKHKKKIVLTMSQQIESLRSYSPKANVVENKEMSAKNSEDANVETSTTGNGENHKGSPHRTEISIPKHIDGKKPSAKGTEATSSSGEAESASTSPRRVHSARKSVPSSSVSRTQKSDMLKKQALLRSQSDQNPPAASNASSRPTARMGVKETKSGERDSDQGSPIVVVEGKDASVPTNDDTSRVKEVFTPPPVDDIVVLSDTEDNMIEISSQDKGSTKTGTGDAKTLTPSPSNASTSGGNLTMSSELHSKVDDKASAQKVTSEESVLQNSQDVEQGDKVQNMTSDEAATSETRDAVKVDDPKKSLDVEKITGKGLLKITEKLKKNLLKGKVSPQTSSPSSRVGSRSSSNSSVEIPIDTTKVTDQADSHQREVDDGSVATSTCLEIPNTEGQVSSGIPDTVPKVDGKEVCEDNIIHVPKLSAPCTGNDDVADCIAVDMMDDDKQASQSDDLHCIGGDTQPFLVSTEPAADDTDHICNDVLDDSSKITSPPEKSDYVNSPVVGDEILQTASSLPKQSEEASKKDDSTLAKVGDSVGDVEDLSDGSVDLGPHEPGDMDSVDDDLLLEDEPVMISELYNPEPEKMDTSETPEPQDSQVSELPESQEVSEVSELAIARVESQSEDVLQQVVSDKPSSSSKRTLTEDSEDAEEGPVSKKSRTETADIIEGIEIPGTGETADSDANKKPVIFTHSEWKEFAQSIKEKYEKLVQTFNQKTNVMYEAQAHWQQETVTWKKNYEELELKYENLALQVKEKSVAEKQNVGSQTTFTHKTKLSRKKKGGTRQAPQETPSQEEEAMETEQGTTSSSDAPASSSGPPPTQTTSDCSPSAAATSSRSNSDPVSPGTLKPTNLESKRKVFKATLNKVMQRQKNLSGASEAGTSSDAPSSGKSSPVVASPMKTSTTNESTEEPGSSDGATALTPKTNQTVSRDSPMDTSHAGSKTTDSPAANTASTESMSTKGPNVAITASGTATAASRPQETSSSKPTPSNTGNANLSSVSKATSSQAIPSPCKSLTSTAGAIHFASPSKAQSDSSVKTNVPSATDSSKLPGSPKHSTNTASTKVPETSKDTGPQTNKDSLVSKPTKSVQVQDEPEVIDLTDEPDPPAKPSAPSPHKQQDAQPASKHTTLTTRSPHALVNSPPVSSPNTVVSRATSVSAGSSSITAPAASGTVSANTRQVQSGTQNLVSQNATQRPGQRSPAVQPASQTRTGSTSRQIPSPKRSSPGVPQSVSPQGNKQSSSAANLQLRNVNPPVVTTLLQGTNVRPQVVSLQHGPRQNQIAPAGRGHPATSQVAVSQVPIQQQQTTTISSLQPGLTTIQNQARMQGHVAIQQRLQQQQQRISLQMLQQGRQGVHQLPGAAASAAALAIRQPGPTWLQQPRQQLQVTSTQQQSLQVCQQIQAAPGQVQVQMVRPLSAGAVQTVTTSTLQPGSAQLALQQQQQQQNQHYQNLARSQAASTQDQIQAQERAHAANHAQAVAKAAREQREQEQHQQARIAAQRLQSSQLEQQQTQMVQIKKLQEEMSVIQTKAQQHRNKKRLILSQIKRGEEYQQALRSKLSGSKQSGMNRQVFQSCQRQLQDVQEQERKLRSELNHVEKGLEECRLKSNQLDQHIHLATTAAASRLSPQELQKHQLQQQQQQLSQQLAQRQIQQQQQQKLQQQQQQQQQQVQLQQQKANETTRPKHPAQLPDLNIALDVPRQSLYTPMPIKPVLEIKHSQEGIVLSWKADPDGGASKIDVKRYLLYAYQESESATPNTDLWKKIGAVDALPLPMACTLTHFKAGSMYHFAVCAISKHSRPGVFSNIGSINLP</sequence>
<dbReference type="PANTHER" id="PTHR23210">
    <property type="entry name" value="ACTIVATING TRANSCRIPTION FACTOR 7 INTERACTING PROTEIN"/>
    <property type="match status" value="1"/>
</dbReference>